<feature type="compositionally biased region" description="Low complexity" evidence="1">
    <location>
        <begin position="1267"/>
        <end position="1279"/>
    </location>
</feature>
<feature type="compositionally biased region" description="Polar residues" evidence="1">
    <location>
        <begin position="1027"/>
        <end position="1048"/>
    </location>
</feature>
<dbReference type="SUPFAM" id="SSF141571">
    <property type="entry name" value="Pentapeptide repeat-like"/>
    <property type="match status" value="1"/>
</dbReference>
<feature type="compositionally biased region" description="Basic and acidic residues" evidence="1">
    <location>
        <begin position="311"/>
        <end position="333"/>
    </location>
</feature>
<dbReference type="Gene3D" id="2.160.20.80">
    <property type="entry name" value="E3 ubiquitin-protein ligase SopA"/>
    <property type="match status" value="1"/>
</dbReference>
<name>A0AAE1KJA6_PETCI</name>
<evidence type="ECO:0000256" key="1">
    <source>
        <dbReference type="SAM" id="MobiDB-lite"/>
    </source>
</evidence>
<feature type="compositionally biased region" description="Low complexity" evidence="1">
    <location>
        <begin position="226"/>
        <end position="235"/>
    </location>
</feature>
<feature type="region of interest" description="Disordered" evidence="1">
    <location>
        <begin position="1196"/>
        <end position="1228"/>
    </location>
</feature>
<keyword evidence="3" id="KW-1185">Reference proteome</keyword>
<feature type="region of interest" description="Disordered" evidence="1">
    <location>
        <begin position="672"/>
        <end position="708"/>
    </location>
</feature>
<evidence type="ECO:0000313" key="2">
    <source>
        <dbReference type="EMBL" id="KAK3876921.1"/>
    </source>
</evidence>
<reference evidence="2" key="1">
    <citation type="submission" date="2023-10" db="EMBL/GenBank/DDBJ databases">
        <title>Genome assemblies of two species of porcelain crab, Petrolisthes cinctipes and Petrolisthes manimaculis (Anomura: Porcellanidae).</title>
        <authorList>
            <person name="Angst P."/>
        </authorList>
    </citation>
    <scope>NUCLEOTIDE SEQUENCE</scope>
    <source>
        <strain evidence="2">PB745_01</strain>
        <tissue evidence="2">Gill</tissue>
    </source>
</reference>
<feature type="compositionally biased region" description="Pro residues" evidence="1">
    <location>
        <begin position="1201"/>
        <end position="1226"/>
    </location>
</feature>
<feature type="compositionally biased region" description="Acidic residues" evidence="1">
    <location>
        <begin position="153"/>
        <end position="167"/>
    </location>
</feature>
<protein>
    <submittedName>
        <fullName evidence="2">Uncharacterized protein</fullName>
    </submittedName>
</protein>
<feature type="region of interest" description="Disordered" evidence="1">
    <location>
        <begin position="388"/>
        <end position="407"/>
    </location>
</feature>
<feature type="compositionally biased region" description="Basic and acidic residues" evidence="1">
    <location>
        <begin position="1052"/>
        <end position="1065"/>
    </location>
</feature>
<feature type="region of interest" description="Disordered" evidence="1">
    <location>
        <begin position="215"/>
        <end position="333"/>
    </location>
</feature>
<feature type="region of interest" description="Disordered" evidence="1">
    <location>
        <begin position="1251"/>
        <end position="1299"/>
    </location>
</feature>
<accession>A0AAE1KJA6</accession>
<comment type="caution">
    <text evidence="2">The sequence shown here is derived from an EMBL/GenBank/DDBJ whole genome shotgun (WGS) entry which is preliminary data.</text>
</comment>
<evidence type="ECO:0000313" key="3">
    <source>
        <dbReference type="Proteomes" id="UP001286313"/>
    </source>
</evidence>
<feature type="compositionally biased region" description="Polar residues" evidence="1">
    <location>
        <begin position="676"/>
        <end position="708"/>
    </location>
</feature>
<organism evidence="2 3">
    <name type="scientific">Petrolisthes cinctipes</name>
    <name type="common">Flat porcelain crab</name>
    <dbReference type="NCBI Taxonomy" id="88211"/>
    <lineage>
        <taxon>Eukaryota</taxon>
        <taxon>Metazoa</taxon>
        <taxon>Ecdysozoa</taxon>
        <taxon>Arthropoda</taxon>
        <taxon>Crustacea</taxon>
        <taxon>Multicrustacea</taxon>
        <taxon>Malacostraca</taxon>
        <taxon>Eumalacostraca</taxon>
        <taxon>Eucarida</taxon>
        <taxon>Decapoda</taxon>
        <taxon>Pleocyemata</taxon>
        <taxon>Anomura</taxon>
        <taxon>Galatheoidea</taxon>
        <taxon>Porcellanidae</taxon>
        <taxon>Petrolisthes</taxon>
    </lineage>
</organism>
<dbReference type="PANTHER" id="PTHR48125">
    <property type="entry name" value="LP07818P1"/>
    <property type="match status" value="1"/>
</dbReference>
<proteinExistence type="predicted"/>
<dbReference type="EMBL" id="JAWQEG010001753">
    <property type="protein sequence ID" value="KAK3876921.1"/>
    <property type="molecule type" value="Genomic_DNA"/>
</dbReference>
<feature type="compositionally biased region" description="Polar residues" evidence="1">
    <location>
        <begin position="215"/>
        <end position="225"/>
    </location>
</feature>
<gene>
    <name evidence="2" type="ORF">Pcinc_018327</name>
</gene>
<feature type="compositionally biased region" description="Polar residues" evidence="1">
    <location>
        <begin position="1280"/>
        <end position="1293"/>
    </location>
</feature>
<feature type="region of interest" description="Disordered" evidence="1">
    <location>
        <begin position="1008"/>
        <end position="1099"/>
    </location>
</feature>
<dbReference type="PANTHER" id="PTHR48125:SF12">
    <property type="entry name" value="AT HOOK TRANSCRIPTION FACTOR FAMILY-RELATED"/>
    <property type="match status" value="1"/>
</dbReference>
<feature type="region of interest" description="Disordered" evidence="1">
    <location>
        <begin position="151"/>
        <end position="197"/>
    </location>
</feature>
<dbReference type="Proteomes" id="UP001286313">
    <property type="component" value="Unassembled WGS sequence"/>
</dbReference>
<sequence>MTGSSSGGGGGVEEGDLSVSQCVAFPEDSFKGDLDTAVSQYLSHVKDLGYREKENLKKAEGTTTPKDHSLLAVKFQLHPEEIKPRDEEDVEEEVDEVIESKEAEATITGDSVDNPLYLALSQCSSGLELHHFYENGLVNRDDEHIYENVENSAAEDEDEEEEEDDEEVVKGEHVYDTLPQHKPNVPPKPDFLSQLAARQSEPIKRAWSPFVALSVDTNNHTPPATSDSSLSSPDSGHTPPNNTSFLPRGTLILEGSETSDLGSSGGEYDVGSVEDWPLPPTPPPGEDDLITKSEPLPPPPPEIALQQLEEEVQRQEKEEKKRVKREPSIHQEGRQVEAVNTRLASLQQQVRKEPRIIQVEDEEFEECDTPAIRHSVIIELKDSCPSVPHSIKPSDIRGKTGPRRSHSLKTTGVFRKSSAPGKVTRRESLSTIFPSLQEQLRQTHAPHTSTGTPTYARLTQVTLTDTNDSNTNLTSTTTLTNSRFTTSNLTDGKVTDTKIFSTKVTRDTKLNDTQSNDTRLANTNIVDIKLSDIKTTDKKFTDTKFTDTNLTSTNFTNTNITDTAHIDSENTNAKLSNDKITIDTFEDTKLDHTKLEDSKLEERQLEDSKPEDDKVEDIKVEETKYTNPTISTSLDVDIKLPTETNPSGATVTDIQVPSSPFADIDFPPPPFIDSITSLPDNETPVSFSSDSNLQATTTHADSRLSPTPLTDDKLLESADNDVCFPPPPPLSDIIPITSTFADLASIIAEVAATKLRGAPKPKEPKVIKPHLKRPTYKLIAPKVAVPKKEKPPNFSFLEPVEDQSSKVIEISDDGSWATKEKTMDADSTMAQNTQPDIDPFTGNPITLAAPELNGNIIAAPPCEFQTNDGMDGVYMANVISTHSGPSSLASTAPDSLIGLDYSHNTEASHNITPAPETIPEEPANLEYPNTDDDQKSPSHRNLGAAIMEEYEVELQRKKDSMNLPEVSMLEFGDSARDLEEQRRSVIKQMTVKAKRKDTWIKTFKMHDQGREQTLPIAPTRVRRKNSPTRPTNDTFHESPSTITTQYSPGNDVWKEPEETPPKEDIQSEPILPPKTSRKKKKTNETHQQAPQEPEEPVITPKNTEILAALFSSSSTKISDEQKPVQHTSPKNAKVITNTLESSKVNPSAVVPPETHKTHLQTNHVNTNETNAQMEIEKEEDIIVKEKNEINLVYSTAAPSTLSPPPPPQTTTATPPSPPPPPPPPAPVVEEELKDEVEVMLESATVIPEPIIPEITPDITSSLDPIKTTTTTTNNNNNNNQASRNTDSEVQLNDENPGRSLGGEFWHAPHCSRVMGTPSTAPWNSSSGPCCSMTWRALGYEAKQIHEPFFERLVVTGRRLGMPR</sequence>